<feature type="compositionally biased region" description="Basic and acidic residues" evidence="2">
    <location>
        <begin position="749"/>
        <end position="758"/>
    </location>
</feature>
<feature type="compositionally biased region" description="Basic and acidic residues" evidence="2">
    <location>
        <begin position="534"/>
        <end position="543"/>
    </location>
</feature>
<feature type="compositionally biased region" description="Basic and acidic residues" evidence="2">
    <location>
        <begin position="792"/>
        <end position="801"/>
    </location>
</feature>
<feature type="region of interest" description="Disordered" evidence="2">
    <location>
        <begin position="88"/>
        <end position="924"/>
    </location>
</feature>
<feature type="compositionally biased region" description="Basic and acidic residues" evidence="2">
    <location>
        <begin position="620"/>
        <end position="629"/>
    </location>
</feature>
<feature type="compositionally biased region" description="Basic and acidic residues" evidence="2">
    <location>
        <begin position="319"/>
        <end position="328"/>
    </location>
</feature>
<dbReference type="KEGG" id="cvn:111125047"/>
<reference evidence="4" key="1">
    <citation type="submission" date="2025-08" db="UniProtKB">
        <authorList>
            <consortium name="RefSeq"/>
        </authorList>
    </citation>
    <scope>IDENTIFICATION</scope>
    <source>
        <tissue evidence="4">Whole sample</tissue>
    </source>
</reference>
<feature type="compositionally biased region" description="Acidic residues" evidence="2">
    <location>
        <begin position="118"/>
        <end position="127"/>
    </location>
</feature>
<feature type="compositionally biased region" description="Basic and acidic residues" evidence="2">
    <location>
        <begin position="448"/>
        <end position="457"/>
    </location>
</feature>
<dbReference type="PANTHER" id="PTHR33480:SF1">
    <property type="entry name" value="TYR RECOMBINASE DOMAIN-CONTAINING PROTEIN"/>
    <property type="match status" value="1"/>
</dbReference>
<gene>
    <name evidence="4" type="primary">LOC111125047</name>
</gene>
<evidence type="ECO:0000313" key="4">
    <source>
        <dbReference type="RefSeq" id="XP_022324197.1"/>
    </source>
</evidence>
<feature type="coiled-coil region" evidence="1">
    <location>
        <begin position="1071"/>
        <end position="1102"/>
    </location>
</feature>
<evidence type="ECO:0000313" key="3">
    <source>
        <dbReference type="Proteomes" id="UP000694844"/>
    </source>
</evidence>
<dbReference type="PANTHER" id="PTHR33480">
    <property type="entry name" value="SET DOMAIN-CONTAINING PROTEIN-RELATED"/>
    <property type="match status" value="1"/>
</dbReference>
<dbReference type="Proteomes" id="UP000694844">
    <property type="component" value="Chromosome 3"/>
</dbReference>
<feature type="compositionally biased region" description="Basic residues" evidence="2">
    <location>
        <begin position="90"/>
        <end position="105"/>
    </location>
</feature>
<feature type="compositionally biased region" description="Basic and acidic residues" evidence="2">
    <location>
        <begin position="835"/>
        <end position="844"/>
    </location>
</feature>
<proteinExistence type="predicted"/>
<feature type="compositionally biased region" description="Basic and acidic residues" evidence="2">
    <location>
        <begin position="147"/>
        <end position="156"/>
    </location>
</feature>
<evidence type="ECO:0000256" key="1">
    <source>
        <dbReference type="SAM" id="Coils"/>
    </source>
</evidence>
<feature type="compositionally biased region" description="Basic and acidic residues" evidence="2">
    <location>
        <begin position="491"/>
        <end position="500"/>
    </location>
</feature>
<dbReference type="GeneID" id="111125047"/>
<feature type="compositionally biased region" description="Acidic residues" evidence="2">
    <location>
        <begin position="896"/>
        <end position="909"/>
    </location>
</feature>
<dbReference type="RefSeq" id="XP_022324197.1">
    <property type="nucleotide sequence ID" value="XM_022468489.1"/>
</dbReference>
<protein>
    <submittedName>
        <fullName evidence="4">Uncharacterized protein LOC111125047 isoform X1</fullName>
    </submittedName>
</protein>
<keyword evidence="3" id="KW-1185">Reference proteome</keyword>
<dbReference type="OrthoDB" id="10055248at2759"/>
<sequence>MFRWASGIKGVPKKMKWPVKYLGENNQLAGMVDVYCRSDNAIFTLKKEEVEPLESNMKWEEKAQSCLAKKKETLKCFLSDLEWAKEGQCKRRKNSGKPKPKKRKLNDHESKPVSQLLDDGDENNNLEEEVKQRDDPYPEVFMDPGEETQKGQKDVPFKQLLDDDGDENVEEEVKEKDDPYPEVFMDPGEETQKGQKDVPFKQLLDDDGDENVEEEVKEKDDPYPEVFMDPGEETQKGQKDVPFKQLLDDDGDENVEEEVKEKDDPYPEVFMDPGEKTQKGQKDVPFKQLLDDVGDENVEEEVKEKDDPYPEVFMDPGEETQKGQKDVPFKQLLDDVGDENVEEEVKEKDDPYPEVFMDPGEETQKGQKDVPFKQLLDDVGDENVEEEVKEKDDPYPEVFMDPGEETQKGQKDVPFKQLLDDDGDENVEEEVKEKDDPYPEVFMDPGEETQKGQKDVPFKQLLDDDGDENVEEEVKEKDDPYPEVFMDPGEETQKGQKDVPFKQLLDDVGDENVEEEVKEKDDPYPEVFMDPGEETQKGQKDVPFKQLLDDVGDENVEEEVKEKDDPYPEVFMDPGEETQKGQKDVPFKQLLDDVGDENVEEEVKEKDDPYPEVFMDPGEETQKGQKDVPFKQLLDDVGDENVEEEVKEKDDPYPEVFMDPGEETQKGQKDVPFKQLLDDDGDENVEEEVKEKDDPYPEVFMDPGEETQKGQKDVPFKQLLDDDGDENVEEEVKEKDDPYPEVFMDPGEETQKGQKDVPFKQLLDDVGDENVEEEVKEKDDPYPEVFMDPGEETQKGQKDVPFKQLLDDVGDENVEEEVKEKDDPYPEVFMDPGEETQKGQKDVPFKQLLDDDGDENVEEEVKQRDDPYPEVFMDPGEETQKGQKDDSFNQLLNEYEVIDDFDDDKDEDYIPTSEPTSEDDDDEEGYLSDLIDVQDNNKWKLTVENVLNEISDFEEIDETSKENEDTVTIEIEDIQKKKTLPENIPGPCSIESVSENLFDRPEERKLCTADCIFDEDFPNVYIKKYQTGNEKSKNGRLYDRVCACLFCHKLLTNIQTHLMNKHAHEEKVMEISKLKNLKKTSQNNKEELDKELKQKLALLRNKGNDLHNKKVLHWKKGELLVPRRNGKDKKLHVQNYIPCPNCEEWIVLSSVTNHQIACPASSSRTDFHKGSYMLTVSVLTGRITLKGSKTLRREVIPCMKRDSTAEVALHDDLIVGLGDVWLMKNVDNKRKRKYYSSFHMRLVSRLLQELRKKKDQPLWSFQEALAPANFDLFVQSALACGYSDSSQLEDDELHHPSTPIKIGFDITRLAGLKLALSIKMSDEVGRKEATDFLQLLKMEWSTRVNRISRATLAERNFNRRKPLPDPEDIVKLASYLVTELQKLENDLDPVLADGVKFRRVVMLVQSRLLLYNRRRPGELEALSLEYYRRRSTSLTDSDMSLRQQLTSLERKMLETQELVEIRGKNGTRVPVIIPREAVPAMEFLANDITRKKVGIREDNIYLFANSALDVVRAADSLQDTKSHCDLKYPERVHSTNLRKHCATIAQVIGLKDHEMTWLCRHLGHTRKVHEQYYRTTSGLIERLDVAKLMLLQEGNMHGKFQGKSLKDITFEEILSKEDPCNEKVQADQAVEDMTVDEMAVDDMAVDDVAVDDFEFEDVLGGRKRPKKTDRVRWTKKEEEEIKEYFSLYFNGKIKKKCPSREHCNIAIQQSKENSGEICRRKWDTLKKKVSNMLIKCSE</sequence>
<organism evidence="3 4">
    <name type="scientific">Crassostrea virginica</name>
    <name type="common">Eastern oyster</name>
    <dbReference type="NCBI Taxonomy" id="6565"/>
    <lineage>
        <taxon>Eukaryota</taxon>
        <taxon>Metazoa</taxon>
        <taxon>Spiralia</taxon>
        <taxon>Lophotrochozoa</taxon>
        <taxon>Mollusca</taxon>
        <taxon>Bivalvia</taxon>
        <taxon>Autobranchia</taxon>
        <taxon>Pteriomorphia</taxon>
        <taxon>Ostreida</taxon>
        <taxon>Ostreoidea</taxon>
        <taxon>Ostreidae</taxon>
        <taxon>Crassostrea</taxon>
    </lineage>
</organism>
<feature type="compositionally biased region" description="Basic and acidic residues" evidence="2">
    <location>
        <begin position="878"/>
        <end position="887"/>
    </location>
</feature>
<feature type="compositionally biased region" description="Basic and acidic residues" evidence="2">
    <location>
        <begin position="233"/>
        <end position="242"/>
    </location>
</feature>
<name>A0A8B8D7U6_CRAVI</name>
<feature type="compositionally biased region" description="Basic and acidic residues" evidence="2">
    <location>
        <begin position="405"/>
        <end position="414"/>
    </location>
</feature>
<keyword evidence="1" id="KW-0175">Coiled coil</keyword>
<feature type="compositionally biased region" description="Basic and acidic residues" evidence="2">
    <location>
        <begin position="663"/>
        <end position="672"/>
    </location>
</feature>
<feature type="compositionally biased region" description="Basic and acidic residues" evidence="2">
    <location>
        <begin position="273"/>
        <end position="285"/>
    </location>
</feature>
<feature type="compositionally biased region" description="Basic and acidic residues" evidence="2">
    <location>
        <begin position="706"/>
        <end position="715"/>
    </location>
</feature>
<accession>A0A8B8D7U6</accession>
<feature type="compositionally biased region" description="Basic and acidic residues" evidence="2">
    <location>
        <begin position="577"/>
        <end position="586"/>
    </location>
</feature>
<evidence type="ECO:0000256" key="2">
    <source>
        <dbReference type="SAM" id="MobiDB-lite"/>
    </source>
</evidence>
<feature type="compositionally biased region" description="Basic and acidic residues" evidence="2">
    <location>
        <begin position="190"/>
        <end position="199"/>
    </location>
</feature>
<feature type="compositionally biased region" description="Basic and acidic residues" evidence="2">
    <location>
        <begin position="362"/>
        <end position="371"/>
    </location>
</feature>